<feature type="domain" description="HTH araC/xylS-type" evidence="9">
    <location>
        <begin position="431"/>
        <end position="529"/>
    </location>
</feature>
<evidence type="ECO:0000256" key="3">
    <source>
        <dbReference type="ARBA" id="ARBA00022553"/>
    </source>
</evidence>
<evidence type="ECO:0000259" key="10">
    <source>
        <dbReference type="PROSITE" id="PS50110"/>
    </source>
</evidence>
<feature type="modified residue" description="4-aspartylphosphate" evidence="8">
    <location>
        <position position="55"/>
    </location>
</feature>
<protein>
    <submittedName>
        <fullName evidence="11">Two-component system response regulator YesN</fullName>
    </submittedName>
</protein>
<dbReference type="GO" id="GO:0043565">
    <property type="term" value="F:sequence-specific DNA binding"/>
    <property type="evidence" value="ECO:0007669"/>
    <property type="project" value="InterPro"/>
</dbReference>
<dbReference type="RefSeq" id="WP_183562189.1">
    <property type="nucleotide sequence ID" value="NZ_CBCSLB010000005.1"/>
</dbReference>
<dbReference type="PANTHER" id="PTHR42713:SF3">
    <property type="entry name" value="TRANSCRIPTIONAL REGULATORY PROTEIN HPTR"/>
    <property type="match status" value="1"/>
</dbReference>
<dbReference type="SMART" id="SM00448">
    <property type="entry name" value="REC"/>
    <property type="match status" value="1"/>
</dbReference>
<dbReference type="InterPro" id="IPR011006">
    <property type="entry name" value="CheY-like_superfamily"/>
</dbReference>
<dbReference type="InterPro" id="IPR051552">
    <property type="entry name" value="HptR"/>
</dbReference>
<dbReference type="Pfam" id="PF12833">
    <property type="entry name" value="HTH_18"/>
    <property type="match status" value="1"/>
</dbReference>
<evidence type="ECO:0000256" key="8">
    <source>
        <dbReference type="PROSITE-ProRule" id="PRU00169"/>
    </source>
</evidence>
<dbReference type="Proteomes" id="UP000518605">
    <property type="component" value="Unassembled WGS sequence"/>
</dbReference>
<keyword evidence="2" id="KW-0963">Cytoplasm</keyword>
<dbReference type="PROSITE" id="PS50110">
    <property type="entry name" value="RESPONSE_REGULATORY"/>
    <property type="match status" value="1"/>
</dbReference>
<dbReference type="InterPro" id="IPR018060">
    <property type="entry name" value="HTH_AraC"/>
</dbReference>
<dbReference type="Gene3D" id="1.10.10.60">
    <property type="entry name" value="Homeodomain-like"/>
    <property type="match status" value="2"/>
</dbReference>
<reference evidence="11 12" key="1">
    <citation type="submission" date="2020-08" db="EMBL/GenBank/DDBJ databases">
        <title>Genomic Encyclopedia of Type Strains, Phase III (KMG-III): the genomes of soil and plant-associated and newly described type strains.</title>
        <authorList>
            <person name="Whitman W."/>
        </authorList>
    </citation>
    <scope>NUCLEOTIDE SEQUENCE [LARGE SCALE GENOMIC DNA]</scope>
    <source>
        <strain evidence="11 12">CECT 8234</strain>
    </source>
</reference>
<dbReference type="SUPFAM" id="SSF52172">
    <property type="entry name" value="CheY-like"/>
    <property type="match status" value="1"/>
</dbReference>
<dbReference type="AlphaFoldDB" id="A0A7W5C8X1"/>
<evidence type="ECO:0000313" key="12">
    <source>
        <dbReference type="Proteomes" id="UP000518605"/>
    </source>
</evidence>
<dbReference type="PROSITE" id="PS01124">
    <property type="entry name" value="HTH_ARAC_FAMILY_2"/>
    <property type="match status" value="1"/>
</dbReference>
<keyword evidence="3 8" id="KW-0597">Phosphoprotein</keyword>
<dbReference type="GO" id="GO:0003700">
    <property type="term" value="F:DNA-binding transcription factor activity"/>
    <property type="evidence" value="ECO:0007669"/>
    <property type="project" value="InterPro"/>
</dbReference>
<dbReference type="GO" id="GO:0000160">
    <property type="term" value="P:phosphorelay signal transduction system"/>
    <property type="evidence" value="ECO:0007669"/>
    <property type="project" value="UniProtKB-KW"/>
</dbReference>
<comment type="caution">
    <text evidence="11">The sequence shown here is derived from an EMBL/GenBank/DDBJ whole genome shotgun (WGS) entry which is preliminary data.</text>
</comment>
<evidence type="ECO:0000256" key="2">
    <source>
        <dbReference type="ARBA" id="ARBA00022490"/>
    </source>
</evidence>
<dbReference type="Pfam" id="PF00072">
    <property type="entry name" value="Response_reg"/>
    <property type="match status" value="1"/>
</dbReference>
<comment type="subcellular location">
    <subcellularLocation>
        <location evidence="1">Cytoplasm</location>
    </subcellularLocation>
</comment>
<evidence type="ECO:0000256" key="7">
    <source>
        <dbReference type="ARBA" id="ARBA00023163"/>
    </source>
</evidence>
<evidence type="ECO:0000256" key="6">
    <source>
        <dbReference type="ARBA" id="ARBA00023125"/>
    </source>
</evidence>
<evidence type="ECO:0000259" key="9">
    <source>
        <dbReference type="PROSITE" id="PS01124"/>
    </source>
</evidence>
<dbReference type="Pfam" id="PF17853">
    <property type="entry name" value="GGDEF_2"/>
    <property type="match status" value="1"/>
</dbReference>
<feature type="domain" description="Response regulatory" evidence="10">
    <location>
        <begin position="3"/>
        <end position="119"/>
    </location>
</feature>
<keyword evidence="12" id="KW-1185">Reference proteome</keyword>
<dbReference type="GO" id="GO:0005737">
    <property type="term" value="C:cytoplasm"/>
    <property type="evidence" value="ECO:0007669"/>
    <property type="project" value="UniProtKB-SubCell"/>
</dbReference>
<keyword evidence="6" id="KW-0238">DNA-binding</keyword>
<keyword evidence="5" id="KW-0805">Transcription regulation</keyword>
<dbReference type="InterPro" id="IPR001789">
    <property type="entry name" value="Sig_transdc_resp-reg_receiver"/>
</dbReference>
<keyword evidence="4" id="KW-0902">Two-component regulatory system</keyword>
<accession>A0A7W5C8X1</accession>
<evidence type="ECO:0000256" key="5">
    <source>
        <dbReference type="ARBA" id="ARBA00023015"/>
    </source>
</evidence>
<proteinExistence type="predicted"/>
<dbReference type="InterPro" id="IPR041522">
    <property type="entry name" value="CdaR_GGDEF"/>
</dbReference>
<dbReference type="InterPro" id="IPR009057">
    <property type="entry name" value="Homeodomain-like_sf"/>
</dbReference>
<evidence type="ECO:0000256" key="4">
    <source>
        <dbReference type="ARBA" id="ARBA00023012"/>
    </source>
</evidence>
<dbReference type="SUPFAM" id="SSF46689">
    <property type="entry name" value="Homeodomain-like"/>
    <property type="match status" value="1"/>
</dbReference>
<dbReference type="PROSITE" id="PS00041">
    <property type="entry name" value="HTH_ARAC_FAMILY_1"/>
    <property type="match status" value="1"/>
</dbReference>
<dbReference type="InterPro" id="IPR018062">
    <property type="entry name" value="HTH_AraC-typ_CS"/>
</dbReference>
<dbReference type="SMART" id="SM00342">
    <property type="entry name" value="HTH_ARAC"/>
    <property type="match status" value="1"/>
</dbReference>
<name>A0A7W5C8X1_9BACL</name>
<dbReference type="CDD" id="cd17536">
    <property type="entry name" value="REC_YesN-like"/>
    <property type="match status" value="1"/>
</dbReference>
<keyword evidence="7" id="KW-0804">Transcription</keyword>
<dbReference type="PANTHER" id="PTHR42713">
    <property type="entry name" value="HISTIDINE KINASE-RELATED"/>
    <property type="match status" value="1"/>
</dbReference>
<dbReference type="Gene3D" id="3.40.50.2300">
    <property type="match status" value="1"/>
</dbReference>
<sequence>MLEVLIVDDEPLARESLKYLIDWEEHGFAITAEAEDGVRALELIRERHFSLVLTDIRMPRMSGLQFIEQLQECSEAKVIILSGYEDFDFVRQGLKLGVTDYLLKPVDEVELIHVLQRVVGVIKERERMKRREQLGLTVLRDQFLRKLAHGQAGGQELGEQSELLGLELGGSCCCLLLELDFLSGEGKEISEQDMELKRYAIRNIAEELCSGSGYLFEESEERFGIFLMGDGGNVESGKARQLAEALAAAAKQYAKETVTIGIGEWVQAAGRLADSYSGAEAALDGKFLIGGDTILTGRADRDGMKQQDTGKLREDLLEAVRSNREEALMDALAVLWDSFRAGGSNAGGGASAGAGDHARMTVLELLVQLLQVVKTSGASSDTLFNYELGDYERVMRAKTIDELYAITASKCIGVLELLRQMKELQPHHVVTEVKKIVQQEYHTNISLRSVAQKVYLNPNYLGKVFKAGMDQSFNDYLLHVRMEKAKQLLLGSNKKVYEIAQEIGYGELDWFYKRFKAYVGISAGEYRGKSGR</sequence>
<dbReference type="EMBL" id="JACHXW010000006">
    <property type="protein sequence ID" value="MBB3152329.1"/>
    <property type="molecule type" value="Genomic_DNA"/>
</dbReference>
<gene>
    <name evidence="11" type="ORF">FHS16_002379</name>
</gene>
<organism evidence="11 12">
    <name type="scientific">Paenibacillus endophyticus</name>
    <dbReference type="NCBI Taxonomy" id="1294268"/>
    <lineage>
        <taxon>Bacteria</taxon>
        <taxon>Bacillati</taxon>
        <taxon>Bacillota</taxon>
        <taxon>Bacilli</taxon>
        <taxon>Bacillales</taxon>
        <taxon>Paenibacillaceae</taxon>
        <taxon>Paenibacillus</taxon>
    </lineage>
</organism>
<evidence type="ECO:0000313" key="11">
    <source>
        <dbReference type="EMBL" id="MBB3152329.1"/>
    </source>
</evidence>
<evidence type="ECO:0000256" key="1">
    <source>
        <dbReference type="ARBA" id="ARBA00004496"/>
    </source>
</evidence>